<dbReference type="InterPro" id="IPR009836">
    <property type="entry name" value="GRDP-like"/>
</dbReference>
<reference evidence="4" key="1">
    <citation type="journal article" date="2019" name="Gigascience">
        <title>De novo genome assembly of the endangered Acer yangbiense, a plant species with extremely small populations endemic to Yunnan Province, China.</title>
        <authorList>
            <person name="Yang J."/>
            <person name="Wariss H.M."/>
            <person name="Tao L."/>
            <person name="Zhang R."/>
            <person name="Yun Q."/>
            <person name="Hollingsworth P."/>
            <person name="Dao Z."/>
            <person name="Luo G."/>
            <person name="Guo H."/>
            <person name="Ma Y."/>
            <person name="Sun W."/>
        </authorList>
    </citation>
    <scope>NUCLEOTIDE SEQUENCE [LARGE SCALE GENOMIC DNA]</scope>
    <source>
        <strain evidence="4">cv. br00</strain>
    </source>
</reference>
<dbReference type="EMBL" id="VDCV01000013">
    <property type="protein sequence ID" value="KAB5529193.1"/>
    <property type="molecule type" value="Genomic_DNA"/>
</dbReference>
<evidence type="ECO:0000259" key="2">
    <source>
        <dbReference type="Pfam" id="PF25335"/>
    </source>
</evidence>
<protein>
    <recommendedName>
        <fullName evidence="2">GRPD C-terminal domain-containing protein</fullName>
    </recommendedName>
</protein>
<evidence type="ECO:0000256" key="1">
    <source>
        <dbReference type="SAM" id="MobiDB-lite"/>
    </source>
</evidence>
<feature type="region of interest" description="Disordered" evidence="1">
    <location>
        <begin position="582"/>
        <end position="606"/>
    </location>
</feature>
<proteinExistence type="predicted"/>
<dbReference type="Pfam" id="PF25335">
    <property type="entry name" value="GRDP_C"/>
    <property type="match status" value="1"/>
</dbReference>
<evidence type="ECO:0000313" key="4">
    <source>
        <dbReference type="Proteomes" id="UP000326939"/>
    </source>
</evidence>
<sequence>MSETRNGSHESSDVLSTRSLSEISEVETVRLSVDLVSAARKNLGLLRTASESPWLHERATLLEAIRRYDELWMPLISDLMEGSSPPMVLPPLDVEWVWFCHTLNPVSYRKYCEKRFSKLIGKPAIFYEENEEYSLMRCEELWMKRYPNESFENEIGINSSNLQDLHVVHDHHEDLLSEVEKQRHVYSKFSWPYMSDIVYLIAARQRYKGFLYVLQRFADGFPSRLLPSLDILLMWVTHQSYPTVYDEDLKEMEGDMGKMVGLWETVRSIEVEETKKLWERTFDQSYVKAGGVIEFGGAASIVKPPVYWEVSDRDVNTKYKSLLPRFLQEVCVFVRLNSRMKPMQQERQHNFLRLQIVRCHRELKIDKPISSFSADTWKKVTHLYCEFATKGLMLEVRKHGDDKQVRAVASITPPAQAPYLLKCVPDKVTDDSGAMVSDVILRMNNYKPQEGRWLSRTILDHAGRECFVVRMRVAGGFWRRGGETPSAVKWEDRIIEIREGSWSYVAGSIGRAPEKIVGTATPREPPEHWQAAWCFSTGEELLISWESSTSMSDLNFRLRNQTSSDPLVKLLRGKKMQYRARKINSKGKEHEKRENTEENDEEDEDDEGFLTLVRFTEDNPIGKPTALLNWKLLVVELLPEEDAVFALLLCISILRSISEMKREDVGSLLIRRRLKEAKLGARDWGSVILHPSSFSSTISSPYLQPWYWNARSVIAPDGGDDATKQPAVNNSLVEGGDKLNEENTQNLLNFRNNLRPFCYLIPWKYFKPDMSWIYPKMIEHLFGRPVRLAFGVWDGVLVFAPGRCFSNAGLNGVYIQGQPVDRFSFMLQAVDRFSFKRSSG</sequence>
<feature type="compositionally biased region" description="Acidic residues" evidence="1">
    <location>
        <begin position="597"/>
        <end position="606"/>
    </location>
</feature>
<dbReference type="AlphaFoldDB" id="A0A5N5KFT1"/>
<dbReference type="Pfam" id="PF07173">
    <property type="entry name" value="GRDP-like"/>
    <property type="match status" value="1"/>
</dbReference>
<accession>A0A5N5KFT1</accession>
<evidence type="ECO:0000313" key="3">
    <source>
        <dbReference type="EMBL" id="KAB5529193.1"/>
    </source>
</evidence>
<feature type="domain" description="GRPD C-terminal" evidence="2">
    <location>
        <begin position="458"/>
        <end position="636"/>
    </location>
</feature>
<gene>
    <name evidence="3" type="ORF">DKX38_019274</name>
</gene>
<dbReference type="PANTHER" id="PTHR34365:SF2">
    <property type="entry name" value="ENOLASE (DUF1399)"/>
    <property type="match status" value="1"/>
</dbReference>
<comment type="caution">
    <text evidence="3">The sequence shown here is derived from an EMBL/GenBank/DDBJ whole genome shotgun (WGS) entry which is preliminary data.</text>
</comment>
<dbReference type="PANTHER" id="PTHR34365">
    <property type="entry name" value="ENOLASE (DUF1399)"/>
    <property type="match status" value="1"/>
</dbReference>
<feature type="compositionally biased region" description="Basic and acidic residues" evidence="1">
    <location>
        <begin position="586"/>
        <end position="596"/>
    </location>
</feature>
<keyword evidence="4" id="KW-1185">Reference proteome</keyword>
<name>A0A5N5KFT1_9ROSI</name>
<dbReference type="InterPro" id="IPR057518">
    <property type="entry name" value="GRDP_C"/>
</dbReference>
<organism evidence="3 4">
    <name type="scientific">Salix brachista</name>
    <dbReference type="NCBI Taxonomy" id="2182728"/>
    <lineage>
        <taxon>Eukaryota</taxon>
        <taxon>Viridiplantae</taxon>
        <taxon>Streptophyta</taxon>
        <taxon>Embryophyta</taxon>
        <taxon>Tracheophyta</taxon>
        <taxon>Spermatophyta</taxon>
        <taxon>Magnoliopsida</taxon>
        <taxon>eudicotyledons</taxon>
        <taxon>Gunneridae</taxon>
        <taxon>Pentapetalae</taxon>
        <taxon>rosids</taxon>
        <taxon>fabids</taxon>
        <taxon>Malpighiales</taxon>
        <taxon>Salicaceae</taxon>
        <taxon>Saliceae</taxon>
        <taxon>Salix</taxon>
    </lineage>
</organism>
<dbReference type="Proteomes" id="UP000326939">
    <property type="component" value="Chromosome 13"/>
</dbReference>